<feature type="transmembrane region" description="Helical" evidence="7">
    <location>
        <begin position="219"/>
        <end position="239"/>
    </location>
</feature>
<keyword evidence="3" id="KW-1003">Cell membrane</keyword>
<dbReference type="RefSeq" id="WP_307237081.1">
    <property type="nucleotide sequence ID" value="NZ_JAUSQZ010000001.1"/>
</dbReference>
<evidence type="ECO:0000256" key="4">
    <source>
        <dbReference type="ARBA" id="ARBA00022692"/>
    </source>
</evidence>
<feature type="transmembrane region" description="Helical" evidence="7">
    <location>
        <begin position="163"/>
        <end position="185"/>
    </location>
</feature>
<dbReference type="PANTHER" id="PTHR30151:SF0">
    <property type="entry name" value="ABC TRANSPORTER PERMEASE PROTEIN MJ0413-RELATED"/>
    <property type="match status" value="1"/>
</dbReference>
<dbReference type="Pfam" id="PF00528">
    <property type="entry name" value="BPD_transp_1"/>
    <property type="match status" value="1"/>
</dbReference>
<name>A0ABT9NVL0_9ACTN</name>
<dbReference type="PROSITE" id="PS50928">
    <property type="entry name" value="ABC_TM1"/>
    <property type="match status" value="1"/>
</dbReference>
<feature type="transmembrane region" description="Helical" evidence="7">
    <location>
        <begin position="137"/>
        <end position="157"/>
    </location>
</feature>
<dbReference type="PANTHER" id="PTHR30151">
    <property type="entry name" value="ALKANE SULFONATE ABC TRANSPORTER-RELATED, MEMBRANE SUBUNIT"/>
    <property type="match status" value="1"/>
</dbReference>
<evidence type="ECO:0000256" key="2">
    <source>
        <dbReference type="ARBA" id="ARBA00022448"/>
    </source>
</evidence>
<comment type="caution">
    <text evidence="9">The sequence shown here is derived from an EMBL/GenBank/DDBJ whole genome shotgun (WGS) entry which is preliminary data.</text>
</comment>
<evidence type="ECO:0000259" key="8">
    <source>
        <dbReference type="PROSITE" id="PS50928"/>
    </source>
</evidence>
<dbReference type="CDD" id="cd06261">
    <property type="entry name" value="TM_PBP2"/>
    <property type="match status" value="1"/>
</dbReference>
<evidence type="ECO:0000256" key="6">
    <source>
        <dbReference type="ARBA" id="ARBA00023136"/>
    </source>
</evidence>
<feature type="transmembrane region" description="Helical" evidence="7">
    <location>
        <begin position="259"/>
        <end position="277"/>
    </location>
</feature>
<dbReference type="EMBL" id="JAUSQZ010000001">
    <property type="protein sequence ID" value="MDP9824466.1"/>
    <property type="molecule type" value="Genomic_DNA"/>
</dbReference>
<evidence type="ECO:0000313" key="9">
    <source>
        <dbReference type="EMBL" id="MDP9824466.1"/>
    </source>
</evidence>
<dbReference type="InterPro" id="IPR000515">
    <property type="entry name" value="MetI-like"/>
</dbReference>
<keyword evidence="5 7" id="KW-1133">Transmembrane helix</keyword>
<proteinExistence type="inferred from homology"/>
<reference evidence="9 10" key="1">
    <citation type="submission" date="2023-07" db="EMBL/GenBank/DDBJ databases">
        <title>Sequencing the genomes of 1000 actinobacteria strains.</title>
        <authorList>
            <person name="Klenk H.-P."/>
        </authorList>
    </citation>
    <scope>NUCLEOTIDE SEQUENCE [LARGE SCALE GENOMIC DNA]</scope>
    <source>
        <strain evidence="9 10">DSM 44388</strain>
    </source>
</reference>
<evidence type="ECO:0000256" key="1">
    <source>
        <dbReference type="ARBA" id="ARBA00004651"/>
    </source>
</evidence>
<evidence type="ECO:0000313" key="10">
    <source>
        <dbReference type="Proteomes" id="UP001235712"/>
    </source>
</evidence>
<evidence type="ECO:0000256" key="3">
    <source>
        <dbReference type="ARBA" id="ARBA00022475"/>
    </source>
</evidence>
<feature type="transmembrane region" description="Helical" evidence="7">
    <location>
        <begin position="21"/>
        <end position="45"/>
    </location>
</feature>
<gene>
    <name evidence="9" type="ORF">J2S57_000215</name>
</gene>
<comment type="similarity">
    <text evidence="7">Belongs to the binding-protein-dependent transport system permease family.</text>
</comment>
<protein>
    <submittedName>
        <fullName evidence="9">Sulfonate transport system permease protein</fullName>
    </submittedName>
</protein>
<evidence type="ECO:0000256" key="7">
    <source>
        <dbReference type="RuleBase" id="RU363032"/>
    </source>
</evidence>
<keyword evidence="2 7" id="KW-0813">Transport</keyword>
<dbReference type="SUPFAM" id="SSF161098">
    <property type="entry name" value="MetI-like"/>
    <property type="match status" value="1"/>
</dbReference>
<feature type="transmembrane region" description="Helical" evidence="7">
    <location>
        <begin position="105"/>
        <end position="125"/>
    </location>
</feature>
<dbReference type="InterPro" id="IPR035906">
    <property type="entry name" value="MetI-like_sf"/>
</dbReference>
<keyword evidence="10" id="KW-1185">Reference proteome</keyword>
<evidence type="ECO:0000256" key="5">
    <source>
        <dbReference type="ARBA" id="ARBA00022989"/>
    </source>
</evidence>
<organism evidence="9 10">
    <name type="scientific">Kineosporia succinea</name>
    <dbReference type="NCBI Taxonomy" id="84632"/>
    <lineage>
        <taxon>Bacteria</taxon>
        <taxon>Bacillati</taxon>
        <taxon>Actinomycetota</taxon>
        <taxon>Actinomycetes</taxon>
        <taxon>Kineosporiales</taxon>
        <taxon>Kineosporiaceae</taxon>
        <taxon>Kineosporia</taxon>
    </lineage>
</organism>
<feature type="domain" description="ABC transmembrane type-1" evidence="8">
    <location>
        <begin position="97"/>
        <end position="277"/>
    </location>
</feature>
<comment type="subcellular location">
    <subcellularLocation>
        <location evidence="1 7">Cell membrane</location>
        <topology evidence="1 7">Multi-pass membrane protein</topology>
    </subcellularLocation>
</comment>
<dbReference type="Proteomes" id="UP001235712">
    <property type="component" value="Unassembled WGS sequence"/>
</dbReference>
<keyword evidence="6 7" id="KW-0472">Membrane</keyword>
<accession>A0ABT9NVL0</accession>
<keyword evidence="4 7" id="KW-0812">Transmembrane</keyword>
<sequence length="289" mass="30011">MSRKAPARYGSGLRTRPRRRSLVIGTLAGLVVWELLALLAGALTAQGDHVVPHLKVIVTEGITGLSHFYRGGWGPATTLQGAPDSVGLAALAVLQNGLVTLGRFVTGYLAALALGLPAGLLVGAARPVRLAAGGVAGLLRMLPLLAMAPLFTLWFGATSGASIGFVTFGAFWVVLLATANAVGNLPPHVTDYPRTLGLSRTRISTHIVLPAIVPELRGALVLAAGTAWACVLASELYGIQSGLGWALNQTLVYSLVDQMVLVAGLFAGLSLATSRLVDAVTGRLTRWNE</sequence>
<dbReference type="Gene3D" id="1.10.3720.10">
    <property type="entry name" value="MetI-like"/>
    <property type="match status" value="1"/>
</dbReference>